<organism evidence="5 6">
    <name type="scientific">Marinobacter qingdaonensis</name>
    <dbReference type="NCBI Taxonomy" id="3108486"/>
    <lineage>
        <taxon>Bacteria</taxon>
        <taxon>Pseudomonadati</taxon>
        <taxon>Pseudomonadota</taxon>
        <taxon>Gammaproteobacteria</taxon>
        <taxon>Pseudomonadales</taxon>
        <taxon>Marinobacteraceae</taxon>
        <taxon>Marinobacter</taxon>
    </lineage>
</organism>
<comment type="caution">
    <text evidence="5">The sequence shown here is derived from an EMBL/GenBank/DDBJ whole genome shotgun (WGS) entry which is preliminary data.</text>
</comment>
<dbReference type="InterPro" id="IPR020449">
    <property type="entry name" value="Tscrpt_reg_AraC-type_HTH"/>
</dbReference>
<accession>A0ABU5P2A7</accession>
<feature type="domain" description="HTH araC/xylS-type" evidence="4">
    <location>
        <begin position="254"/>
        <end position="352"/>
    </location>
</feature>
<evidence type="ECO:0000256" key="3">
    <source>
        <dbReference type="ARBA" id="ARBA00023163"/>
    </source>
</evidence>
<dbReference type="PROSITE" id="PS00041">
    <property type="entry name" value="HTH_ARAC_FAMILY_1"/>
    <property type="match status" value="1"/>
</dbReference>
<dbReference type="Pfam" id="PF01965">
    <property type="entry name" value="DJ-1_PfpI"/>
    <property type="match status" value="1"/>
</dbReference>
<dbReference type="Gene3D" id="3.40.50.880">
    <property type="match status" value="1"/>
</dbReference>
<evidence type="ECO:0000256" key="2">
    <source>
        <dbReference type="ARBA" id="ARBA00023125"/>
    </source>
</evidence>
<dbReference type="PROSITE" id="PS01124">
    <property type="entry name" value="HTH_ARAC_FAMILY_2"/>
    <property type="match status" value="1"/>
</dbReference>
<dbReference type="InterPro" id="IPR052158">
    <property type="entry name" value="INH-QAR"/>
</dbReference>
<dbReference type="InterPro" id="IPR018062">
    <property type="entry name" value="HTH_AraC-typ_CS"/>
</dbReference>
<dbReference type="InterPro" id="IPR029062">
    <property type="entry name" value="Class_I_gatase-like"/>
</dbReference>
<reference evidence="5 6" key="1">
    <citation type="submission" date="2023-12" db="EMBL/GenBank/DDBJ databases">
        <title>Marinobacter qingdaonensis sp. nov., isolated from the intertidal sediment of Qingdao, PR China.</title>
        <authorList>
            <person name="Li Y."/>
        </authorList>
    </citation>
    <scope>NUCLEOTIDE SEQUENCE [LARGE SCALE GENOMIC DNA]</scope>
    <source>
        <strain evidence="5 6">ASW11-75</strain>
    </source>
</reference>
<dbReference type="EMBL" id="JAYDCJ010000003">
    <property type="protein sequence ID" value="MEA1082122.1"/>
    <property type="molecule type" value="Genomic_DNA"/>
</dbReference>
<evidence type="ECO:0000313" key="6">
    <source>
        <dbReference type="Proteomes" id="UP001305746"/>
    </source>
</evidence>
<sequence length="368" mass="41741">MDKTAIDRGWLVCVLMSYLSKYWGNHVESDKHTGTVAILAFDGAMEMSISLARDIFYAGSVAFRHQQNQGARGKEVMVASESGAPIKTFCGSDLQPDCAIHELVRPELIIVSGIWDGVENVVEKHRETVNWLGEQYRTGAKIACLHTGTFLLAETGLLNNRTATIYWRMVDLFRSRYPQVILQPEKHITASGNLFCSSGVVSGFEMAMYLIEKLWGIQVASRVSRHFMMDLPEAPKEFQLALEEQKQHGDRKIQDAQEWIESNFSSHFLLEELADKVGLSLRSFRRRFKEATGDTPMQYLQKVRLATAKQLLASDVLGVDQIGYRVGYEDRSYFSRLFRQKINMTPGEYRRTFGTGRETAEQSDAGDR</sequence>
<dbReference type="Gene3D" id="1.10.10.60">
    <property type="entry name" value="Homeodomain-like"/>
    <property type="match status" value="2"/>
</dbReference>
<dbReference type="SUPFAM" id="SSF52317">
    <property type="entry name" value="Class I glutamine amidotransferase-like"/>
    <property type="match status" value="1"/>
</dbReference>
<dbReference type="RefSeq" id="WP_322856555.1">
    <property type="nucleotide sequence ID" value="NZ_JAYDCJ010000003.1"/>
</dbReference>
<keyword evidence="6" id="KW-1185">Reference proteome</keyword>
<protein>
    <submittedName>
        <fullName evidence="5">Helix-turn-helix domain-containing protein</fullName>
    </submittedName>
</protein>
<dbReference type="PRINTS" id="PR00032">
    <property type="entry name" value="HTHARAC"/>
</dbReference>
<dbReference type="InterPro" id="IPR018060">
    <property type="entry name" value="HTH_AraC"/>
</dbReference>
<proteinExistence type="predicted"/>
<dbReference type="InterPro" id="IPR002818">
    <property type="entry name" value="DJ-1/PfpI"/>
</dbReference>
<keyword evidence="1" id="KW-0805">Transcription regulation</keyword>
<gene>
    <name evidence="5" type="ORF">U5822_15715</name>
</gene>
<dbReference type="SUPFAM" id="SSF46689">
    <property type="entry name" value="Homeodomain-like"/>
    <property type="match status" value="2"/>
</dbReference>
<name>A0ABU5P2A7_9GAMM</name>
<evidence type="ECO:0000259" key="4">
    <source>
        <dbReference type="PROSITE" id="PS01124"/>
    </source>
</evidence>
<dbReference type="CDD" id="cd03138">
    <property type="entry name" value="GATase1_AraC_2"/>
    <property type="match status" value="1"/>
</dbReference>
<keyword evidence="3" id="KW-0804">Transcription</keyword>
<dbReference type="PANTHER" id="PTHR43130">
    <property type="entry name" value="ARAC-FAMILY TRANSCRIPTIONAL REGULATOR"/>
    <property type="match status" value="1"/>
</dbReference>
<dbReference type="InterPro" id="IPR009057">
    <property type="entry name" value="Homeodomain-like_sf"/>
</dbReference>
<evidence type="ECO:0000256" key="1">
    <source>
        <dbReference type="ARBA" id="ARBA00023015"/>
    </source>
</evidence>
<keyword evidence="2" id="KW-0238">DNA-binding</keyword>
<dbReference type="Proteomes" id="UP001305746">
    <property type="component" value="Unassembled WGS sequence"/>
</dbReference>
<dbReference type="Pfam" id="PF12833">
    <property type="entry name" value="HTH_18"/>
    <property type="match status" value="1"/>
</dbReference>
<evidence type="ECO:0000313" key="5">
    <source>
        <dbReference type="EMBL" id="MEA1082122.1"/>
    </source>
</evidence>
<dbReference type="SMART" id="SM00342">
    <property type="entry name" value="HTH_ARAC"/>
    <property type="match status" value="1"/>
</dbReference>
<dbReference type="PANTHER" id="PTHR43130:SF11">
    <property type="entry name" value="TRANSCRIPTIONAL REGULATORY PROTEIN"/>
    <property type="match status" value="1"/>
</dbReference>